<dbReference type="PANTHER" id="PTHR45947:SF3">
    <property type="entry name" value="SULFOQUINOVOSYL TRANSFERASE SQD2"/>
    <property type="match status" value="1"/>
</dbReference>
<dbReference type="STRING" id="1814289.SAMN05216410_2492"/>
<organism evidence="5 6">
    <name type="scientific">Sanguibacter gelidistatuariae</name>
    <dbReference type="NCBI Taxonomy" id="1814289"/>
    <lineage>
        <taxon>Bacteria</taxon>
        <taxon>Bacillati</taxon>
        <taxon>Actinomycetota</taxon>
        <taxon>Actinomycetes</taxon>
        <taxon>Micrococcales</taxon>
        <taxon>Sanguibacteraceae</taxon>
        <taxon>Sanguibacter</taxon>
    </lineage>
</organism>
<dbReference type="Gene3D" id="3.90.550.10">
    <property type="entry name" value="Spore Coat Polysaccharide Biosynthesis Protein SpsA, Chain A"/>
    <property type="match status" value="1"/>
</dbReference>
<dbReference type="AlphaFoldDB" id="A0A1G6QB74"/>
<dbReference type="EMBL" id="FMYH01000004">
    <property type="protein sequence ID" value="SDC89553.1"/>
    <property type="molecule type" value="Genomic_DNA"/>
</dbReference>
<dbReference type="InterPro" id="IPR001173">
    <property type="entry name" value="Glyco_trans_2-like"/>
</dbReference>
<dbReference type="CDD" id="cd03801">
    <property type="entry name" value="GT4_PimA-like"/>
    <property type="match status" value="1"/>
</dbReference>
<feature type="domain" description="Glycosyltransferase 2-like" evidence="4">
    <location>
        <begin position="414"/>
        <end position="520"/>
    </location>
</feature>
<evidence type="ECO:0000313" key="5">
    <source>
        <dbReference type="EMBL" id="SDC89553.1"/>
    </source>
</evidence>
<dbReference type="PANTHER" id="PTHR45947">
    <property type="entry name" value="SULFOQUINOVOSYL TRANSFERASE SQD2"/>
    <property type="match status" value="1"/>
</dbReference>
<dbReference type="GO" id="GO:0016758">
    <property type="term" value="F:hexosyltransferase activity"/>
    <property type="evidence" value="ECO:0007669"/>
    <property type="project" value="TreeGrafter"/>
</dbReference>
<sequence>MRILRISHSGVVDAWRERERYVRSHGHAVRSISAKAWDEGGMPVELVARPGEDAVGIRTWGSHPIAFIYDPLALWRELGRPHALLDIHEEPYSLATAEILTLRALRGLLGNRSVKAPYIMYSAQNITKTHPLLFRWIERSSLREVSAVSVCNDEAGRILRGKGLRTPARTISLGIDPLVFSPARRGEMRRPHGGEIRVGYVGRLESHKGVHVLLAAVASDPRLHLSIVGGGPRETQLHERAQQTDLAGRVEFLGHLSGSDLAVHYQSLDVLAVPSLPTSSWLEQFGRVAVEAMASGVPVVASDTGALPDVLDGAGTLVPPGDAAALRDALLRVGTSPDLRAGHIAAGLDRAAQYSWDAVGEAYLRLYTDVVTNHLMDTHARMSARNSPAAAARAPASHDVGKNTTDDSLRSVEVVVVAYGSPHLLDRTLAPIAQSFPIIVVDNSSNQVIRRLCERYGARYIDPGRNSGFAAGVNEGLRAMLNPDADVLLLNPDAVVQPQDVRRLQQALRSDPDLASVGPTQVDEHGAASRVIWPFPSPAGSWLTTIGLGALHRREDFVIGSVLLIRGQALADVGGLDERFFLYAEETDWARRARHAGWHHGVVTTATAMHVGGGTSDDTRLRDTYFHASQEVYFRKHFGASGWAVNRAAVITGSAVRAVVLTGSRRTDAGRRLMLYVRGPAKVQRQLTARQ</sequence>
<proteinExistence type="predicted"/>
<accession>A0A1G6QB74</accession>
<dbReference type="Pfam" id="PF00535">
    <property type="entry name" value="Glycos_transf_2"/>
    <property type="match status" value="1"/>
</dbReference>
<dbReference type="SUPFAM" id="SSF53756">
    <property type="entry name" value="UDP-Glycosyltransferase/glycogen phosphorylase"/>
    <property type="match status" value="1"/>
</dbReference>
<evidence type="ECO:0000259" key="4">
    <source>
        <dbReference type="Pfam" id="PF00535"/>
    </source>
</evidence>
<keyword evidence="6" id="KW-1185">Reference proteome</keyword>
<evidence type="ECO:0000256" key="2">
    <source>
        <dbReference type="ARBA" id="ARBA00022679"/>
    </source>
</evidence>
<evidence type="ECO:0000259" key="3">
    <source>
        <dbReference type="Pfam" id="PF00534"/>
    </source>
</evidence>
<feature type="domain" description="Glycosyl transferase family 1" evidence="3">
    <location>
        <begin position="194"/>
        <end position="341"/>
    </location>
</feature>
<dbReference type="Pfam" id="PF00534">
    <property type="entry name" value="Glycos_transf_1"/>
    <property type="match status" value="1"/>
</dbReference>
<protein>
    <recommendedName>
        <fullName evidence="1">D-inositol 3-phosphate glycosyltransferase</fullName>
    </recommendedName>
</protein>
<dbReference type="Proteomes" id="UP000199039">
    <property type="component" value="Unassembled WGS sequence"/>
</dbReference>
<name>A0A1G6QB74_9MICO</name>
<dbReference type="SUPFAM" id="SSF53448">
    <property type="entry name" value="Nucleotide-diphospho-sugar transferases"/>
    <property type="match status" value="1"/>
</dbReference>
<gene>
    <name evidence="5" type="ORF">SAMN05216410_2492</name>
</gene>
<dbReference type="InterPro" id="IPR050194">
    <property type="entry name" value="Glycosyltransferase_grp1"/>
</dbReference>
<dbReference type="InterPro" id="IPR001296">
    <property type="entry name" value="Glyco_trans_1"/>
</dbReference>
<evidence type="ECO:0000313" key="6">
    <source>
        <dbReference type="Proteomes" id="UP000199039"/>
    </source>
</evidence>
<keyword evidence="2 5" id="KW-0808">Transferase</keyword>
<reference evidence="5 6" key="1">
    <citation type="submission" date="2016-09" db="EMBL/GenBank/DDBJ databases">
        <authorList>
            <person name="Capua I."/>
            <person name="De Benedictis P."/>
            <person name="Joannis T."/>
            <person name="Lombin L.H."/>
            <person name="Cattoli G."/>
        </authorList>
    </citation>
    <scope>NUCLEOTIDE SEQUENCE [LARGE SCALE GENOMIC DNA]</scope>
    <source>
        <strain evidence="5 6">ISLP-3</strain>
    </source>
</reference>
<dbReference type="InterPro" id="IPR029044">
    <property type="entry name" value="Nucleotide-diphossugar_trans"/>
</dbReference>
<dbReference type="Gene3D" id="3.40.50.2000">
    <property type="entry name" value="Glycogen Phosphorylase B"/>
    <property type="match status" value="2"/>
</dbReference>
<evidence type="ECO:0000256" key="1">
    <source>
        <dbReference type="ARBA" id="ARBA00021292"/>
    </source>
</evidence>